<comment type="caution">
    <text evidence="1">The sequence shown here is derived from an EMBL/GenBank/DDBJ whole genome shotgun (WGS) entry which is preliminary data.</text>
</comment>
<reference evidence="2" key="2">
    <citation type="journal article" date="2018" name="BMC Genomics">
        <title>A manually annotated Actinidia chinensis var. chinensis (kiwifruit) genome highlights the challenges associated with draft genomes and gene prediction in plants.</title>
        <authorList>
            <person name="Pilkington S.M."/>
            <person name="Crowhurst R."/>
            <person name="Hilario E."/>
            <person name="Nardozza S."/>
            <person name="Fraser L."/>
            <person name="Peng Y."/>
            <person name="Gunaseelan K."/>
            <person name="Simpson R."/>
            <person name="Tahir J."/>
            <person name="Deroles S.C."/>
            <person name="Templeton K."/>
            <person name="Luo Z."/>
            <person name="Davy M."/>
            <person name="Cheng C."/>
            <person name="McNeilage M."/>
            <person name="Scaglione D."/>
            <person name="Liu Y."/>
            <person name="Zhang Q."/>
            <person name="Datson P."/>
            <person name="De Silva N."/>
            <person name="Gardiner S.E."/>
            <person name="Bassett H."/>
            <person name="Chagne D."/>
            <person name="McCallum J."/>
            <person name="Dzierzon H."/>
            <person name="Deng C."/>
            <person name="Wang Y.Y."/>
            <person name="Barron L."/>
            <person name="Manako K."/>
            <person name="Bowen J."/>
            <person name="Foster T.M."/>
            <person name="Erridge Z.A."/>
            <person name="Tiffin H."/>
            <person name="Waite C.N."/>
            <person name="Davies K.M."/>
            <person name="Grierson E.P."/>
            <person name="Laing W.A."/>
            <person name="Kirk R."/>
            <person name="Chen X."/>
            <person name="Wood M."/>
            <person name="Montefiori M."/>
            <person name="Brummell D.A."/>
            <person name="Schwinn K.E."/>
            <person name="Catanach A."/>
            <person name="Fullerton C."/>
            <person name="Li D."/>
            <person name="Meiyalaghan S."/>
            <person name="Nieuwenhuizen N."/>
            <person name="Read N."/>
            <person name="Prakash R."/>
            <person name="Hunter D."/>
            <person name="Zhang H."/>
            <person name="McKenzie M."/>
            <person name="Knabel M."/>
            <person name="Harris A."/>
            <person name="Allan A.C."/>
            <person name="Gleave A."/>
            <person name="Chen A."/>
            <person name="Janssen B.J."/>
            <person name="Plunkett B."/>
            <person name="Ampomah-Dwamena C."/>
            <person name="Voogd C."/>
            <person name="Leif D."/>
            <person name="Lafferty D."/>
            <person name="Souleyre E.J.F."/>
            <person name="Varkonyi-Gasic E."/>
            <person name="Gambi F."/>
            <person name="Hanley J."/>
            <person name="Yao J.L."/>
            <person name="Cheung J."/>
            <person name="David K.M."/>
            <person name="Warren B."/>
            <person name="Marsh K."/>
            <person name="Snowden K.C."/>
            <person name="Lin-Wang K."/>
            <person name="Brian L."/>
            <person name="Martinez-Sanchez M."/>
            <person name="Wang M."/>
            <person name="Ileperuma N."/>
            <person name="Macnee N."/>
            <person name="Campin R."/>
            <person name="McAtee P."/>
            <person name="Drummond R.S.M."/>
            <person name="Espley R.V."/>
            <person name="Ireland H.S."/>
            <person name="Wu R."/>
            <person name="Atkinson R.G."/>
            <person name="Karunairetnam S."/>
            <person name="Bulley S."/>
            <person name="Chunkath S."/>
            <person name="Hanley Z."/>
            <person name="Storey R."/>
            <person name="Thrimawithana A.H."/>
            <person name="Thomson S."/>
            <person name="David C."/>
            <person name="Testolin R."/>
            <person name="Huang H."/>
            <person name="Hellens R.P."/>
            <person name="Schaffer R.J."/>
        </authorList>
    </citation>
    <scope>NUCLEOTIDE SEQUENCE [LARGE SCALE GENOMIC DNA]</scope>
    <source>
        <strain evidence="2">cv. Red5</strain>
    </source>
</reference>
<sequence length="86" mass="9522">MLTLSLASSSTIRALKAITEAKRKKFALPCSVCKGKGFYICKLCKGNSTIEWSPLYDFVFINPCVCPACEGNRVQRCLNCLGKGYY</sequence>
<protein>
    <submittedName>
        <fullName evidence="1">Glutaredoxin domain-containing cysteine-rich protein</fullName>
    </submittedName>
</protein>
<dbReference type="OrthoDB" id="513013at2759"/>
<dbReference type="PANTHER" id="PTHR15852:SF29">
    <property type="entry name" value="PLASTID TRANSCRIPTIONALLY ACTIVE PROTEIN"/>
    <property type="match status" value="1"/>
</dbReference>
<dbReference type="Gramene" id="PSS20908">
    <property type="protein sequence ID" value="PSS20908"/>
    <property type="gene ID" value="CEY00_Acc09947"/>
</dbReference>
<dbReference type="InParanoid" id="A0A2R6R4G1"/>
<reference evidence="1 2" key="1">
    <citation type="submission" date="2017-07" db="EMBL/GenBank/DDBJ databases">
        <title>An improved, manually edited Actinidia chinensis var. chinensis (kiwifruit) genome highlights the challenges associated with draft genomes and gene prediction in plants.</title>
        <authorList>
            <person name="Pilkington S."/>
            <person name="Crowhurst R."/>
            <person name="Hilario E."/>
            <person name="Nardozza S."/>
            <person name="Fraser L."/>
            <person name="Peng Y."/>
            <person name="Gunaseelan K."/>
            <person name="Simpson R."/>
            <person name="Tahir J."/>
            <person name="Deroles S."/>
            <person name="Templeton K."/>
            <person name="Luo Z."/>
            <person name="Davy M."/>
            <person name="Cheng C."/>
            <person name="Mcneilage M."/>
            <person name="Scaglione D."/>
            <person name="Liu Y."/>
            <person name="Zhang Q."/>
            <person name="Datson P."/>
            <person name="De Silva N."/>
            <person name="Gardiner S."/>
            <person name="Bassett H."/>
            <person name="Chagne D."/>
            <person name="Mccallum J."/>
            <person name="Dzierzon H."/>
            <person name="Deng C."/>
            <person name="Wang Y.-Y."/>
            <person name="Barron N."/>
            <person name="Manako K."/>
            <person name="Bowen J."/>
            <person name="Foster T."/>
            <person name="Erridge Z."/>
            <person name="Tiffin H."/>
            <person name="Waite C."/>
            <person name="Davies K."/>
            <person name="Grierson E."/>
            <person name="Laing W."/>
            <person name="Kirk R."/>
            <person name="Chen X."/>
            <person name="Wood M."/>
            <person name="Montefiori M."/>
            <person name="Brummell D."/>
            <person name="Schwinn K."/>
            <person name="Catanach A."/>
            <person name="Fullerton C."/>
            <person name="Li D."/>
            <person name="Meiyalaghan S."/>
            <person name="Nieuwenhuizen N."/>
            <person name="Read N."/>
            <person name="Prakash R."/>
            <person name="Hunter D."/>
            <person name="Zhang H."/>
            <person name="Mckenzie M."/>
            <person name="Knabel M."/>
            <person name="Harris A."/>
            <person name="Allan A."/>
            <person name="Chen A."/>
            <person name="Janssen B."/>
            <person name="Plunkett B."/>
            <person name="Dwamena C."/>
            <person name="Voogd C."/>
            <person name="Leif D."/>
            <person name="Lafferty D."/>
            <person name="Souleyre E."/>
            <person name="Varkonyi-Gasic E."/>
            <person name="Gambi F."/>
            <person name="Hanley J."/>
            <person name="Yao J.-L."/>
            <person name="Cheung J."/>
            <person name="David K."/>
            <person name="Warren B."/>
            <person name="Marsh K."/>
            <person name="Snowden K."/>
            <person name="Lin-Wang K."/>
            <person name="Brian L."/>
            <person name="Martinez-Sanchez M."/>
            <person name="Wang M."/>
            <person name="Ileperuma N."/>
            <person name="Macnee N."/>
            <person name="Campin R."/>
            <person name="Mcatee P."/>
            <person name="Drummond R."/>
            <person name="Espley R."/>
            <person name="Ireland H."/>
            <person name="Wu R."/>
            <person name="Atkinson R."/>
            <person name="Karunairetnam S."/>
            <person name="Bulley S."/>
            <person name="Chunkath S."/>
            <person name="Hanley Z."/>
            <person name="Storey R."/>
            <person name="Thrimawithana A."/>
            <person name="Thomson S."/>
            <person name="David C."/>
            <person name="Testolin R."/>
        </authorList>
    </citation>
    <scope>NUCLEOTIDE SEQUENCE [LARGE SCALE GENOMIC DNA]</scope>
    <source>
        <strain evidence="2">cv. Red5</strain>
        <tissue evidence="1">Young leaf</tissue>
    </source>
</reference>
<dbReference type="FunCoup" id="A0A2R6R4G1">
    <property type="interactions" value="385"/>
</dbReference>
<dbReference type="EMBL" id="NKQK01000009">
    <property type="protein sequence ID" value="PSS20908.1"/>
    <property type="molecule type" value="Genomic_DNA"/>
</dbReference>
<dbReference type="SUPFAM" id="SSF57938">
    <property type="entry name" value="DnaJ/Hsp40 cysteine-rich domain"/>
    <property type="match status" value="1"/>
</dbReference>
<proteinExistence type="predicted"/>
<evidence type="ECO:0000313" key="1">
    <source>
        <dbReference type="EMBL" id="PSS20908.1"/>
    </source>
</evidence>
<organism evidence="1 2">
    <name type="scientific">Actinidia chinensis var. chinensis</name>
    <name type="common">Chinese soft-hair kiwi</name>
    <dbReference type="NCBI Taxonomy" id="1590841"/>
    <lineage>
        <taxon>Eukaryota</taxon>
        <taxon>Viridiplantae</taxon>
        <taxon>Streptophyta</taxon>
        <taxon>Embryophyta</taxon>
        <taxon>Tracheophyta</taxon>
        <taxon>Spermatophyta</taxon>
        <taxon>Magnoliopsida</taxon>
        <taxon>eudicotyledons</taxon>
        <taxon>Gunneridae</taxon>
        <taxon>Pentapetalae</taxon>
        <taxon>asterids</taxon>
        <taxon>Ericales</taxon>
        <taxon>Actinidiaceae</taxon>
        <taxon>Actinidia</taxon>
    </lineage>
</organism>
<dbReference type="Proteomes" id="UP000241394">
    <property type="component" value="Chromosome LG9"/>
</dbReference>
<dbReference type="PANTHER" id="PTHR15852">
    <property type="entry name" value="PLASTID TRANSCRIPTIONALLY ACTIVE PROTEIN"/>
    <property type="match status" value="1"/>
</dbReference>
<gene>
    <name evidence="1" type="ORF">CEY00_Acc09947</name>
</gene>
<keyword evidence="2" id="KW-1185">Reference proteome</keyword>
<evidence type="ECO:0000313" key="2">
    <source>
        <dbReference type="Proteomes" id="UP000241394"/>
    </source>
</evidence>
<accession>A0A2R6R4G1</accession>
<dbReference type="AlphaFoldDB" id="A0A2R6R4G1"/>
<dbReference type="InterPro" id="IPR036410">
    <property type="entry name" value="HSP_DnaJ_Cys-rich_dom_sf"/>
</dbReference>
<name>A0A2R6R4G1_ACTCC</name>